<dbReference type="RefSeq" id="WP_366294356.1">
    <property type="nucleotide sequence ID" value="NZ_CP159992.1"/>
</dbReference>
<sequence>MNALLNNIEYKTSAYLFAGVGGATAGAMRSQVEYGGKLYKFKVLCAIDSDPVACRNHDLITGEDTSVCMDLFERWQYTAWHGHEPSEEWREATAWDIWQAFKEQVPFFLFLSPPCKGLSGLLPAGKAASDKYQALNYLTVHGLELTLRACLEYGGSVPAIIQLENVPRITSRGKHLLAKIKKLLKKHGYAVSIRADHNLGEIGGLGQNRVRFLILARHEAQLPNVIYYPVKKALRSIGNVLADLPEPGDIVAGGPLHKLPRLQWKTWMRLALIPAGGDWRDLNKVDWENLRVVHEPRRGAYEVADWNKPSRAVTSTAGPGRSNGVAAVSDPRLTKREGRHPGVYRIVPADEPAPCVTGTRFGSGAIAVADPRVNTKLHPDSYGVQDWDATAKTVRSANRIMQAAGSVSDPRVPDRPGRYTDQFRVQSAEGPAATVTGSTDVQNGAQLIADPNVSGQYHDGAYRVSDWENASPTVTTGGVSAGQGKVIADPRIKSAPRADTMGVLDWNQPSKTVIGSADVHAAAVAVADPRIPADNERGVWTIISTDGTWHRPLTTYELAMIQSFPQRLPDGRPFQLEGCSDAKAREYIGNAVPPDAQEEMGNVLLLAAAEAEAGISFTLSWDSVWVAPVTDEITAIIH</sequence>
<dbReference type="Gene3D" id="3.90.120.10">
    <property type="entry name" value="DNA Methylase, subunit A, domain 2"/>
    <property type="match status" value="1"/>
</dbReference>
<organism evidence="4">
    <name type="scientific">Paenibacillus sp. AN1007</name>
    <dbReference type="NCBI Taxonomy" id="3151385"/>
    <lineage>
        <taxon>Bacteria</taxon>
        <taxon>Bacillati</taxon>
        <taxon>Bacillota</taxon>
        <taxon>Bacilli</taxon>
        <taxon>Bacillales</taxon>
        <taxon>Paenibacillaceae</taxon>
        <taxon>Paenibacillus</taxon>
    </lineage>
</organism>
<keyword evidence="2" id="KW-0808">Transferase</keyword>
<protein>
    <submittedName>
        <fullName evidence="4">DNA cytosine methyltransferase</fullName>
    </submittedName>
</protein>
<name>A0AAU8NEJ2_9BACL</name>
<proteinExistence type="predicted"/>
<evidence type="ECO:0000256" key="2">
    <source>
        <dbReference type="ARBA" id="ARBA00022679"/>
    </source>
</evidence>
<keyword evidence="1 4" id="KW-0489">Methyltransferase</keyword>
<dbReference type="InterPro" id="IPR029063">
    <property type="entry name" value="SAM-dependent_MTases_sf"/>
</dbReference>
<keyword evidence="3" id="KW-0680">Restriction system</keyword>
<evidence type="ECO:0000256" key="3">
    <source>
        <dbReference type="ARBA" id="ARBA00022747"/>
    </source>
</evidence>
<reference evidence="4" key="1">
    <citation type="submission" date="2024-05" db="EMBL/GenBank/DDBJ databases">
        <title>Draft genome assemblies of 36 bacteria isolated from hibernating arctic ground squirrels.</title>
        <authorList>
            <person name="McKee H."/>
            <person name="Mullen L."/>
            <person name="Drown D.M."/>
            <person name="Duddleston K.N."/>
        </authorList>
    </citation>
    <scope>NUCLEOTIDE SEQUENCE</scope>
    <source>
        <strain evidence="4">AN1007</strain>
    </source>
</reference>
<dbReference type="Gene3D" id="3.40.50.150">
    <property type="entry name" value="Vaccinia Virus protein VP39"/>
    <property type="match status" value="1"/>
</dbReference>
<dbReference type="SUPFAM" id="SSF53335">
    <property type="entry name" value="S-adenosyl-L-methionine-dependent methyltransferases"/>
    <property type="match status" value="1"/>
</dbReference>
<dbReference type="Pfam" id="PF00145">
    <property type="entry name" value="DNA_methylase"/>
    <property type="match status" value="1"/>
</dbReference>
<evidence type="ECO:0000313" key="4">
    <source>
        <dbReference type="EMBL" id="XCP96091.1"/>
    </source>
</evidence>
<gene>
    <name evidence="4" type="ORF">ABXS70_05090</name>
</gene>
<dbReference type="GO" id="GO:0032259">
    <property type="term" value="P:methylation"/>
    <property type="evidence" value="ECO:0007669"/>
    <property type="project" value="UniProtKB-KW"/>
</dbReference>
<accession>A0AAU8NEJ2</accession>
<dbReference type="EMBL" id="CP159992">
    <property type="protein sequence ID" value="XCP96091.1"/>
    <property type="molecule type" value="Genomic_DNA"/>
</dbReference>
<evidence type="ECO:0000256" key="1">
    <source>
        <dbReference type="ARBA" id="ARBA00022603"/>
    </source>
</evidence>
<dbReference type="InterPro" id="IPR001525">
    <property type="entry name" value="C5_MeTfrase"/>
</dbReference>
<dbReference type="GO" id="GO:0008168">
    <property type="term" value="F:methyltransferase activity"/>
    <property type="evidence" value="ECO:0007669"/>
    <property type="project" value="UniProtKB-KW"/>
</dbReference>
<dbReference type="REBASE" id="852877">
    <property type="entry name" value="M.Psp007ORF5090P"/>
</dbReference>
<dbReference type="AlphaFoldDB" id="A0AAU8NEJ2"/>
<dbReference type="GO" id="GO:0009307">
    <property type="term" value="P:DNA restriction-modification system"/>
    <property type="evidence" value="ECO:0007669"/>
    <property type="project" value="UniProtKB-KW"/>
</dbReference>